<dbReference type="EMBL" id="CAWUPB010001173">
    <property type="protein sequence ID" value="CAK7348923.1"/>
    <property type="molecule type" value="Genomic_DNA"/>
</dbReference>
<proteinExistence type="predicted"/>
<keyword evidence="2" id="KW-1185">Reference proteome</keyword>
<dbReference type="Proteomes" id="UP001314170">
    <property type="component" value="Unassembled WGS sequence"/>
</dbReference>
<protein>
    <submittedName>
        <fullName evidence="1">Uncharacterized protein</fullName>
    </submittedName>
</protein>
<evidence type="ECO:0000313" key="2">
    <source>
        <dbReference type="Proteomes" id="UP001314170"/>
    </source>
</evidence>
<comment type="caution">
    <text evidence="1">The sequence shown here is derived from an EMBL/GenBank/DDBJ whole genome shotgun (WGS) entry which is preliminary data.</text>
</comment>
<accession>A0AAV1SF77</accession>
<evidence type="ECO:0000313" key="1">
    <source>
        <dbReference type="EMBL" id="CAK7348923.1"/>
    </source>
</evidence>
<gene>
    <name evidence="1" type="ORF">DCAF_LOCUS21632</name>
</gene>
<dbReference type="AlphaFoldDB" id="A0AAV1SF77"/>
<organism evidence="1 2">
    <name type="scientific">Dovyalis caffra</name>
    <dbReference type="NCBI Taxonomy" id="77055"/>
    <lineage>
        <taxon>Eukaryota</taxon>
        <taxon>Viridiplantae</taxon>
        <taxon>Streptophyta</taxon>
        <taxon>Embryophyta</taxon>
        <taxon>Tracheophyta</taxon>
        <taxon>Spermatophyta</taxon>
        <taxon>Magnoliopsida</taxon>
        <taxon>eudicotyledons</taxon>
        <taxon>Gunneridae</taxon>
        <taxon>Pentapetalae</taxon>
        <taxon>rosids</taxon>
        <taxon>fabids</taxon>
        <taxon>Malpighiales</taxon>
        <taxon>Salicaceae</taxon>
        <taxon>Flacourtieae</taxon>
        <taxon>Dovyalis</taxon>
    </lineage>
</organism>
<sequence>MGNPHKRFVIRKVKGRDGVPWALGVQTECRVENAEIARGLFQIYQMKAEGENQSTVIMVVAVLSGCADLGALDYGQAIHGYISKVNLD</sequence>
<name>A0AAV1SF77_9ROSI</name>
<reference evidence="1 2" key="1">
    <citation type="submission" date="2024-01" db="EMBL/GenBank/DDBJ databases">
        <authorList>
            <person name="Waweru B."/>
        </authorList>
    </citation>
    <scope>NUCLEOTIDE SEQUENCE [LARGE SCALE GENOMIC DNA]</scope>
</reference>